<comment type="caution">
    <text evidence="1">The sequence shown here is derived from an EMBL/GenBank/DDBJ whole genome shotgun (WGS) entry which is preliminary data.</text>
</comment>
<dbReference type="RefSeq" id="WP_227351894.1">
    <property type="nucleotide sequence ID" value="NZ_JAJDKX010000003.1"/>
</dbReference>
<accession>A0AAP2XMF5</accession>
<gene>
    <name evidence="1" type="ORF">NE542_00550</name>
</gene>
<evidence type="ECO:0000313" key="1">
    <source>
        <dbReference type="EMBL" id="MCQ5060332.1"/>
    </source>
</evidence>
<reference evidence="1" key="1">
    <citation type="submission" date="2022-06" db="EMBL/GenBank/DDBJ databases">
        <title>Isolation of gut microbiota from human fecal samples.</title>
        <authorList>
            <person name="Pamer E.G."/>
            <person name="Barat B."/>
            <person name="Waligurski E."/>
            <person name="Medina S."/>
            <person name="Paddock L."/>
            <person name="Mostad J."/>
        </authorList>
    </citation>
    <scope>NUCLEOTIDE SEQUENCE</scope>
    <source>
        <strain evidence="1">DFI.6.24</strain>
    </source>
</reference>
<protein>
    <submittedName>
        <fullName evidence="1">Uncharacterized protein</fullName>
    </submittedName>
</protein>
<proteinExistence type="predicted"/>
<dbReference type="AlphaFoldDB" id="A0AAP2XMF5"/>
<evidence type="ECO:0000313" key="2">
    <source>
        <dbReference type="Proteomes" id="UP001204814"/>
    </source>
</evidence>
<sequence>MEIDSTKQPDEKTILDTFGLEYSTLRETSRDGSKHEEMSFLEKQVINFDKVKSYYLSRLDKGPCKMPLSNDALFQIGDTWYFVEFKNGVIDTEENIGIVNKIYNSLFIFLEIINKHIDYSRNNIVYILVFNEDCLKKGITPNFKVNEYLKDKKKYESLRLVEENKLACDEINPSNYRAALFTSLQNIKFDSSSLTAQFDLARFERFIFKKVYTIPKYAFDNFFNRYILNK</sequence>
<name>A0AAP2XMF5_9FIRM</name>
<organism evidence="1 2">
    <name type="scientific">Faecalibacillus intestinalis</name>
    <dbReference type="NCBI Taxonomy" id="1982626"/>
    <lineage>
        <taxon>Bacteria</taxon>
        <taxon>Bacillati</taxon>
        <taxon>Bacillota</taxon>
        <taxon>Erysipelotrichia</taxon>
        <taxon>Erysipelotrichales</taxon>
        <taxon>Coprobacillaceae</taxon>
        <taxon>Faecalibacillus</taxon>
    </lineage>
</organism>
<dbReference type="EMBL" id="JANGBO010000001">
    <property type="protein sequence ID" value="MCQ5060332.1"/>
    <property type="molecule type" value="Genomic_DNA"/>
</dbReference>
<dbReference type="Proteomes" id="UP001204814">
    <property type="component" value="Unassembled WGS sequence"/>
</dbReference>